<evidence type="ECO:0000313" key="2">
    <source>
        <dbReference type="Proteomes" id="UP001230504"/>
    </source>
</evidence>
<organism evidence="1 2">
    <name type="scientific">Colletotrichum navitas</name>
    <dbReference type="NCBI Taxonomy" id="681940"/>
    <lineage>
        <taxon>Eukaryota</taxon>
        <taxon>Fungi</taxon>
        <taxon>Dikarya</taxon>
        <taxon>Ascomycota</taxon>
        <taxon>Pezizomycotina</taxon>
        <taxon>Sordariomycetes</taxon>
        <taxon>Hypocreomycetidae</taxon>
        <taxon>Glomerellales</taxon>
        <taxon>Glomerellaceae</taxon>
        <taxon>Colletotrichum</taxon>
        <taxon>Colletotrichum graminicola species complex</taxon>
    </lineage>
</organism>
<protein>
    <submittedName>
        <fullName evidence="1">Uncharacterized protein</fullName>
    </submittedName>
</protein>
<gene>
    <name evidence="1" type="ORF">LY79DRAFT_567521</name>
</gene>
<evidence type="ECO:0000313" key="1">
    <source>
        <dbReference type="EMBL" id="KAK1573853.1"/>
    </source>
</evidence>
<dbReference type="RefSeq" id="XP_060409424.1">
    <property type="nucleotide sequence ID" value="XM_060558900.1"/>
</dbReference>
<dbReference type="Proteomes" id="UP001230504">
    <property type="component" value="Unassembled WGS sequence"/>
</dbReference>
<comment type="caution">
    <text evidence="1">The sequence shown here is derived from an EMBL/GenBank/DDBJ whole genome shotgun (WGS) entry which is preliminary data.</text>
</comment>
<sequence length="211" mass="24138">MPRRNRETCRLVTSLIKESGGLVLVDGYGWGDDDDDDHVGLWDEITAWLWRLRSSLALILLFTFRRIHLPHRFLPARQQTHRASTCHDKLLAPPHAQRCTTTTTNTTWAVLSSPTEVARLTPSVLARTPPWACFSLLSKLMRFLFRLLLASCLLTRSSRLHPVLRQARPFNLAEWASSPAFLLCFFVWARRSWPGTLCNALNHIMTSTLYG</sequence>
<proteinExistence type="predicted"/>
<reference evidence="1" key="1">
    <citation type="submission" date="2021-06" db="EMBL/GenBank/DDBJ databases">
        <title>Comparative genomics, transcriptomics and evolutionary studies reveal genomic signatures of adaptation to plant cell wall in hemibiotrophic fungi.</title>
        <authorList>
            <consortium name="DOE Joint Genome Institute"/>
            <person name="Baroncelli R."/>
            <person name="Diaz J.F."/>
            <person name="Benocci T."/>
            <person name="Peng M."/>
            <person name="Battaglia E."/>
            <person name="Haridas S."/>
            <person name="Andreopoulos W."/>
            <person name="Labutti K."/>
            <person name="Pangilinan J."/>
            <person name="Floch G.L."/>
            <person name="Makela M.R."/>
            <person name="Henrissat B."/>
            <person name="Grigoriev I.V."/>
            <person name="Crouch J.A."/>
            <person name="De Vries R.P."/>
            <person name="Sukno S.A."/>
            <person name="Thon M.R."/>
        </authorList>
    </citation>
    <scope>NUCLEOTIDE SEQUENCE</scope>
    <source>
        <strain evidence="1">CBS 125086</strain>
    </source>
</reference>
<dbReference type="GeneID" id="85443140"/>
<accession>A0AAD8V025</accession>
<dbReference type="EMBL" id="JAHLJV010000084">
    <property type="protein sequence ID" value="KAK1573853.1"/>
    <property type="molecule type" value="Genomic_DNA"/>
</dbReference>
<name>A0AAD8V025_9PEZI</name>
<dbReference type="AlphaFoldDB" id="A0AAD8V025"/>
<keyword evidence="2" id="KW-1185">Reference proteome</keyword>